<evidence type="ECO:0000259" key="13">
    <source>
        <dbReference type="Pfam" id="PF00593"/>
    </source>
</evidence>
<keyword evidence="3 11" id="KW-1134">Transmembrane beta strand</keyword>
<protein>
    <recommendedName>
        <fullName evidence="17">TonB-dependent receptor</fullName>
    </recommendedName>
</protein>
<evidence type="ECO:0000259" key="14">
    <source>
        <dbReference type="Pfam" id="PF07715"/>
    </source>
</evidence>
<dbReference type="PANTHER" id="PTHR32552">
    <property type="entry name" value="FERRICHROME IRON RECEPTOR-RELATED"/>
    <property type="match status" value="1"/>
</dbReference>
<dbReference type="CDD" id="cd01347">
    <property type="entry name" value="ligand_gated_channel"/>
    <property type="match status" value="1"/>
</dbReference>
<dbReference type="PATRIC" id="fig|1187852.3.peg.907"/>
<dbReference type="GO" id="GO:0009279">
    <property type="term" value="C:cell outer membrane"/>
    <property type="evidence" value="ECO:0007669"/>
    <property type="project" value="UniProtKB-SubCell"/>
</dbReference>
<reference evidence="15 16" key="1">
    <citation type="submission" date="2015-03" db="EMBL/GenBank/DDBJ databases">
        <title>Genome sequencing of Methylobacterium tarhaniae DSM 25844.</title>
        <authorList>
            <person name="Chaudhry V."/>
            <person name="Patil P.B."/>
        </authorList>
    </citation>
    <scope>NUCLEOTIDE SEQUENCE [LARGE SCALE GENOMIC DNA]</scope>
    <source>
        <strain evidence="15 16">DSM 25844</strain>
    </source>
</reference>
<dbReference type="PANTHER" id="PTHR32552:SF81">
    <property type="entry name" value="TONB-DEPENDENT OUTER MEMBRANE RECEPTOR"/>
    <property type="match status" value="1"/>
</dbReference>
<feature type="domain" description="TonB-dependent receptor plug" evidence="14">
    <location>
        <begin position="37"/>
        <end position="140"/>
    </location>
</feature>
<comment type="similarity">
    <text evidence="11 12">Belongs to the TonB-dependent receptor family.</text>
</comment>
<evidence type="ECO:0000256" key="12">
    <source>
        <dbReference type="RuleBase" id="RU003357"/>
    </source>
</evidence>
<dbReference type="InterPro" id="IPR036942">
    <property type="entry name" value="Beta-barrel_TonB_sf"/>
</dbReference>
<evidence type="ECO:0000256" key="3">
    <source>
        <dbReference type="ARBA" id="ARBA00022452"/>
    </source>
</evidence>
<dbReference type="InterPro" id="IPR000531">
    <property type="entry name" value="Beta-barrel_TonB"/>
</dbReference>
<proteinExistence type="inferred from homology"/>
<keyword evidence="2 11" id="KW-0813">Transport</keyword>
<keyword evidence="10 11" id="KW-0998">Cell outer membrane</keyword>
<evidence type="ECO:0000256" key="8">
    <source>
        <dbReference type="ARBA" id="ARBA00023077"/>
    </source>
</evidence>
<keyword evidence="7" id="KW-0406">Ion transport</keyword>
<dbReference type="InterPro" id="IPR012910">
    <property type="entry name" value="Plug_dom"/>
</dbReference>
<evidence type="ECO:0000256" key="11">
    <source>
        <dbReference type="PROSITE-ProRule" id="PRU01360"/>
    </source>
</evidence>
<evidence type="ECO:0000256" key="9">
    <source>
        <dbReference type="ARBA" id="ARBA00023136"/>
    </source>
</evidence>
<dbReference type="PROSITE" id="PS52016">
    <property type="entry name" value="TONB_DEPENDENT_REC_3"/>
    <property type="match status" value="1"/>
</dbReference>
<keyword evidence="9 11" id="KW-0472">Membrane</keyword>
<evidence type="ECO:0000256" key="1">
    <source>
        <dbReference type="ARBA" id="ARBA00004571"/>
    </source>
</evidence>
<evidence type="ECO:0008006" key="17">
    <source>
        <dbReference type="Google" id="ProtNLM"/>
    </source>
</evidence>
<evidence type="ECO:0000313" key="15">
    <source>
        <dbReference type="EMBL" id="KMO38083.1"/>
    </source>
</evidence>
<comment type="caution">
    <text evidence="15">The sequence shown here is derived from an EMBL/GenBank/DDBJ whole genome shotgun (WGS) entry which is preliminary data.</text>
</comment>
<keyword evidence="5 11" id="KW-0812">Transmembrane</keyword>
<keyword evidence="8 12" id="KW-0798">TonB box</keyword>
<evidence type="ECO:0000313" key="16">
    <source>
        <dbReference type="Proteomes" id="UP000036449"/>
    </source>
</evidence>
<keyword evidence="16" id="KW-1185">Reference proteome</keyword>
<keyword evidence="6" id="KW-0408">Iron</keyword>
<evidence type="ECO:0000256" key="4">
    <source>
        <dbReference type="ARBA" id="ARBA00022496"/>
    </source>
</evidence>
<dbReference type="Pfam" id="PF07715">
    <property type="entry name" value="Plug"/>
    <property type="match status" value="1"/>
</dbReference>
<dbReference type="Proteomes" id="UP000036449">
    <property type="component" value="Unassembled WGS sequence"/>
</dbReference>
<dbReference type="Gene3D" id="2.40.170.20">
    <property type="entry name" value="TonB-dependent receptor, beta-barrel domain"/>
    <property type="match status" value="1"/>
</dbReference>
<dbReference type="InterPro" id="IPR039426">
    <property type="entry name" value="TonB-dep_rcpt-like"/>
</dbReference>
<comment type="subcellular location">
    <subcellularLocation>
        <location evidence="1 11">Cell outer membrane</location>
        <topology evidence="1 11">Multi-pass membrane protein</topology>
    </subcellularLocation>
</comment>
<dbReference type="GO" id="GO:0006826">
    <property type="term" value="P:iron ion transport"/>
    <property type="evidence" value="ECO:0007669"/>
    <property type="project" value="UniProtKB-KW"/>
</dbReference>
<accession>A0A0J6SXN4</accession>
<keyword evidence="4" id="KW-0410">Iron transport</keyword>
<evidence type="ECO:0000256" key="6">
    <source>
        <dbReference type="ARBA" id="ARBA00023004"/>
    </source>
</evidence>
<dbReference type="AlphaFoldDB" id="A0A0J6SXN4"/>
<sequence>MCAACLVASPVSAQNQGDTIQLEELVVTANKREQRLDKVDGAVSAVTAARLADNDVREVSDLQKVLPGVVIANRGSRPFANVTIRGISSPDFYNPAVQVYVDGVPQASANFAQDLLDVSRIELLRGPQGSLYGMNAFAGVLNITTEKPREKRIDVFATASERLFATGTATTSVLVPETLFLDLGLKERYFTGQIRDIDRNRNDIDWSNGLLGRAALRYAPLGGDFDANLFASHDTVRSREETYILDSDVKQRVFRSSVIRIPYSFLDREVTTAGLTMNYRLNDVTFSSVTSFQGVNLQRRLFGVSLPETHQVLYQEFRAAYDAGGPLKGVAGLVFFDNQFTLSRLGTRNAVDASSIAVFGEATYSLTDRLDLTVGARLAYDWSATRFNGASFGFNFNNDADFTNFQPKVSLGYQVDPTTRIYALVSQGYKPGGFNRVASSPLDAVAYQPETAWNYEVGARTDMLDGMATVSGAFYRIESSNQQIYTGPVGFQVLRNAAEGTSTGVEIELALRPTDRLTLTAQGALGRSEFSGYTDPVTGQRIAGGRTPYAPDLVTNLGFRYLIDQTWIPAQMALTGAARTVSRTYFDPANAFSQGSFTTFDAGLDFTFGTASTLRVFANNLTDRTYRTYSFGYGPTTYATIGQPRIVGVSWRTRF</sequence>
<dbReference type="EMBL" id="LABZ01000126">
    <property type="protein sequence ID" value="KMO38083.1"/>
    <property type="molecule type" value="Genomic_DNA"/>
</dbReference>
<evidence type="ECO:0000256" key="7">
    <source>
        <dbReference type="ARBA" id="ARBA00023065"/>
    </source>
</evidence>
<evidence type="ECO:0000256" key="2">
    <source>
        <dbReference type="ARBA" id="ARBA00022448"/>
    </source>
</evidence>
<dbReference type="SUPFAM" id="SSF56935">
    <property type="entry name" value="Porins"/>
    <property type="match status" value="1"/>
</dbReference>
<evidence type="ECO:0000256" key="10">
    <source>
        <dbReference type="ARBA" id="ARBA00023237"/>
    </source>
</evidence>
<evidence type="ECO:0000256" key="5">
    <source>
        <dbReference type="ARBA" id="ARBA00022692"/>
    </source>
</evidence>
<organism evidence="15 16">
    <name type="scientific">Methylobacterium tarhaniae</name>
    <dbReference type="NCBI Taxonomy" id="1187852"/>
    <lineage>
        <taxon>Bacteria</taxon>
        <taxon>Pseudomonadati</taxon>
        <taxon>Pseudomonadota</taxon>
        <taxon>Alphaproteobacteria</taxon>
        <taxon>Hyphomicrobiales</taxon>
        <taxon>Methylobacteriaceae</taxon>
        <taxon>Methylobacterium</taxon>
    </lineage>
</organism>
<feature type="domain" description="TonB-dependent receptor-like beta-barrel" evidence="13">
    <location>
        <begin position="199"/>
        <end position="621"/>
    </location>
</feature>
<gene>
    <name evidence="15" type="ORF">VQ03_18075</name>
</gene>
<name>A0A0J6SXN4_9HYPH</name>
<dbReference type="Pfam" id="PF00593">
    <property type="entry name" value="TonB_dep_Rec_b-barrel"/>
    <property type="match status" value="1"/>
</dbReference>